<keyword evidence="1" id="KW-0472">Membrane</keyword>
<dbReference type="EC" id="3.-.-.-" evidence="2"/>
<feature type="transmembrane region" description="Helical" evidence="1">
    <location>
        <begin position="131"/>
        <end position="154"/>
    </location>
</feature>
<keyword evidence="1" id="KW-1133">Transmembrane helix</keyword>
<dbReference type="GO" id="GO:0016787">
    <property type="term" value="F:hydrolase activity"/>
    <property type="evidence" value="ECO:0007669"/>
    <property type="project" value="UniProtKB-KW"/>
</dbReference>
<gene>
    <name evidence="2" type="ORF">ACFODO_23300</name>
    <name evidence="3" type="ORF">C9E89_021490</name>
</gene>
<evidence type="ECO:0000313" key="5">
    <source>
        <dbReference type="Proteomes" id="UP001595455"/>
    </source>
</evidence>
<reference evidence="5" key="3">
    <citation type="journal article" date="2019" name="Int. J. Syst. Evol. Microbiol.">
        <title>The Global Catalogue of Microorganisms (GCM) 10K type strain sequencing project: providing services to taxonomists for standard genome sequencing and annotation.</title>
        <authorList>
            <consortium name="The Broad Institute Genomics Platform"/>
            <consortium name="The Broad Institute Genome Sequencing Center for Infectious Disease"/>
            <person name="Wu L."/>
            <person name="Ma J."/>
        </authorList>
    </citation>
    <scope>NUCLEOTIDE SEQUENCE [LARGE SCALE GENOMIC DNA]</scope>
    <source>
        <strain evidence="5">KCTC 62575</strain>
    </source>
</reference>
<dbReference type="Proteomes" id="UP001595455">
    <property type="component" value="Unassembled WGS sequence"/>
</dbReference>
<dbReference type="PIRSF" id="PIRSF007580">
    <property type="entry name" value="UCP07580"/>
    <property type="match status" value="1"/>
</dbReference>
<dbReference type="AlphaFoldDB" id="A0A371YJH2"/>
<protein>
    <submittedName>
        <fullName evidence="3">Metal-dependent hydrolase</fullName>
        <ecNumber evidence="2">3.-.-.-</ecNumber>
    </submittedName>
</protein>
<dbReference type="InterPro" id="IPR016516">
    <property type="entry name" value="UCP07580"/>
</dbReference>
<name>A0A371YJH2_9GAMM</name>
<keyword evidence="3" id="KW-0378">Hydrolase</keyword>
<dbReference type="Proteomes" id="UP000240957">
    <property type="component" value="Unassembled WGS sequence"/>
</dbReference>
<organism evidence="3 4">
    <name type="scientific">Acinetobacter sichuanensis</name>
    <dbReference type="NCBI Taxonomy" id="2136183"/>
    <lineage>
        <taxon>Bacteria</taxon>
        <taxon>Pseudomonadati</taxon>
        <taxon>Pseudomonadota</taxon>
        <taxon>Gammaproteobacteria</taxon>
        <taxon>Moraxellales</taxon>
        <taxon>Moraxellaceae</taxon>
        <taxon>Acinetobacter</taxon>
    </lineage>
</organism>
<sequence length="295" mass="34426">MSSHYVKSDIEARKISFDFSKTSIYWAGSPFITHATNPLHMLLPPGELWFCRVFNNALSEITDPQLYQDVKGFIGQEATHAKSHNGLLEFYKENNIDLSEYVKSIDLLFKNWFEKKPFNKQWLNPILGKKWLLFQVGMIAAIEHFTAVLGMWVLEEDRLNDIDQEVLRLIRWHGAEEVEHREIAFKLFKHLCETKIGFYFGRQITMAIVLPIFIIVWGRAIKYSINQDQILDKNTIPTTYYKILKAIEKESKITGKAPSLKYLLASVIRWGSPFYNPKNEGNDQIAKYYFQANSF</sequence>
<proteinExistence type="predicted"/>
<reference evidence="3 4" key="2">
    <citation type="submission" date="2018-08" db="EMBL/GenBank/DDBJ databases">
        <title>The draft genome of Acinetobacter sichuanensis strain WCHAc060041.</title>
        <authorList>
            <person name="Qin J."/>
            <person name="Feng Y."/>
            <person name="Zong Z."/>
        </authorList>
    </citation>
    <scope>NUCLEOTIDE SEQUENCE [LARGE SCALE GENOMIC DNA]</scope>
    <source>
        <strain evidence="3 4">WCHAc060041</strain>
    </source>
</reference>
<dbReference type="Pfam" id="PF10118">
    <property type="entry name" value="Metal_hydrol"/>
    <property type="match status" value="1"/>
</dbReference>
<keyword evidence="5" id="KW-1185">Reference proteome</keyword>
<evidence type="ECO:0000256" key="1">
    <source>
        <dbReference type="SAM" id="Phobius"/>
    </source>
</evidence>
<dbReference type="EMBL" id="JBHRSF010000170">
    <property type="protein sequence ID" value="MFC2998125.1"/>
    <property type="molecule type" value="Genomic_DNA"/>
</dbReference>
<reference evidence="2" key="1">
    <citation type="journal article" date="2014" name="Int. J. Syst. Evol. Microbiol.">
        <title>Complete genome of a new Firmicutes species belonging to the dominant human colonic microbiota ('Ruminococcus bicirculans') reveals two chromosomes and a selective capacity to utilize plant glucans.</title>
        <authorList>
            <consortium name="NISC Comparative Sequencing Program"/>
            <person name="Wegmann U."/>
            <person name="Louis P."/>
            <person name="Goesmann A."/>
            <person name="Henrissat B."/>
            <person name="Duncan S.H."/>
            <person name="Flint H.J."/>
        </authorList>
    </citation>
    <scope>NUCLEOTIDE SEQUENCE</scope>
    <source>
        <strain evidence="2">KCTC 62575</strain>
    </source>
</reference>
<evidence type="ECO:0000313" key="3">
    <source>
        <dbReference type="EMBL" id="RFC81504.1"/>
    </source>
</evidence>
<dbReference type="EMBL" id="PYIX02000088">
    <property type="protein sequence ID" value="RFC81504.1"/>
    <property type="molecule type" value="Genomic_DNA"/>
</dbReference>
<accession>A0A371YJH2</accession>
<dbReference type="PANTHER" id="PTHR39456:SF1">
    <property type="entry name" value="METAL-DEPENDENT HYDROLASE"/>
    <property type="match status" value="1"/>
</dbReference>
<evidence type="ECO:0000313" key="2">
    <source>
        <dbReference type="EMBL" id="MFC2998125.1"/>
    </source>
</evidence>
<dbReference type="PANTHER" id="PTHR39456">
    <property type="entry name" value="METAL-DEPENDENT HYDROLASE"/>
    <property type="match status" value="1"/>
</dbReference>
<keyword evidence="1" id="KW-0812">Transmembrane</keyword>
<evidence type="ECO:0000313" key="4">
    <source>
        <dbReference type="Proteomes" id="UP000240957"/>
    </source>
</evidence>
<dbReference type="OrthoDB" id="5727566at2"/>
<dbReference type="RefSeq" id="WP_107010167.1">
    <property type="nucleotide sequence ID" value="NZ_JBHRSF010000170.1"/>
</dbReference>
<feature type="transmembrane region" description="Helical" evidence="1">
    <location>
        <begin position="196"/>
        <end position="217"/>
    </location>
</feature>
<comment type="caution">
    <text evidence="3">The sequence shown here is derived from an EMBL/GenBank/DDBJ whole genome shotgun (WGS) entry which is preliminary data.</text>
</comment>
<reference evidence="2" key="4">
    <citation type="submission" date="2024-09" db="EMBL/GenBank/DDBJ databases">
        <authorList>
            <person name="Sun Q."/>
            <person name="Mori K."/>
        </authorList>
    </citation>
    <scope>NUCLEOTIDE SEQUENCE</scope>
    <source>
        <strain evidence="2">KCTC 62575</strain>
    </source>
</reference>